<name>A0ABM9N9B3_9RICK</name>
<proteinExistence type="inferred from homology"/>
<evidence type="ECO:0000256" key="4">
    <source>
        <dbReference type="ARBA" id="ARBA00022737"/>
    </source>
</evidence>
<dbReference type="SUPFAM" id="SSF52540">
    <property type="entry name" value="P-loop containing nucleoside triphosphate hydrolases"/>
    <property type="match status" value="2"/>
</dbReference>
<dbReference type="EMBL" id="CAWVOK010000033">
    <property type="protein sequence ID" value="CAK8163504.1"/>
    <property type="molecule type" value="Genomic_DNA"/>
</dbReference>
<dbReference type="InterPro" id="IPR006073">
    <property type="entry name" value="GTP-bd"/>
</dbReference>
<protein>
    <recommendedName>
        <fullName evidence="2 8">GTPase Der</fullName>
    </recommendedName>
    <alternativeName>
        <fullName evidence="7 8">GTP-binding protein EngA</fullName>
    </alternativeName>
</protein>
<comment type="function">
    <text evidence="8 9">GTPase that plays an essential role in the late steps of ribosome biogenesis.</text>
</comment>
<evidence type="ECO:0000256" key="7">
    <source>
        <dbReference type="ARBA" id="ARBA00032345"/>
    </source>
</evidence>
<dbReference type="PIRSF" id="PIRSF006485">
    <property type="entry name" value="GTP-binding_EngA"/>
    <property type="match status" value="1"/>
</dbReference>
<evidence type="ECO:0000259" key="11">
    <source>
        <dbReference type="Pfam" id="PF14714"/>
    </source>
</evidence>
<evidence type="ECO:0000256" key="3">
    <source>
        <dbReference type="ARBA" id="ARBA00022517"/>
    </source>
</evidence>
<dbReference type="RefSeq" id="WP_338364763.1">
    <property type="nucleotide sequence ID" value="NZ_CAWVOK010000033.1"/>
</dbReference>
<organism evidence="12 13">
    <name type="scientific">Candidatus Xenohaliotis californiensis</name>
    <dbReference type="NCBI Taxonomy" id="84677"/>
    <lineage>
        <taxon>Bacteria</taxon>
        <taxon>Pseudomonadati</taxon>
        <taxon>Pseudomonadota</taxon>
        <taxon>Alphaproteobacteria</taxon>
        <taxon>Rickettsiales</taxon>
        <taxon>Anaplasmataceae</taxon>
        <taxon>Candidatus Xenohaliotis</taxon>
    </lineage>
</organism>
<dbReference type="InterPro" id="IPR032859">
    <property type="entry name" value="KH_dom-like"/>
</dbReference>
<comment type="caution">
    <text evidence="8">Lacks conserved residue(s) required for the propagation of feature annotation.</text>
</comment>
<keyword evidence="5 8" id="KW-0547">Nucleotide-binding</keyword>
<evidence type="ECO:0000313" key="12">
    <source>
        <dbReference type="EMBL" id="CAK8163504.1"/>
    </source>
</evidence>
<dbReference type="InterPro" id="IPR027417">
    <property type="entry name" value="P-loop_NTPase"/>
</dbReference>
<evidence type="ECO:0000259" key="10">
    <source>
        <dbReference type="Pfam" id="PF01926"/>
    </source>
</evidence>
<evidence type="ECO:0000256" key="8">
    <source>
        <dbReference type="HAMAP-Rule" id="MF_00195"/>
    </source>
</evidence>
<keyword evidence="3 8" id="KW-0690">Ribosome biogenesis</keyword>
<dbReference type="HAMAP" id="MF_00195">
    <property type="entry name" value="GTPase_Der"/>
    <property type="match status" value="1"/>
</dbReference>
<keyword evidence="13" id="KW-1185">Reference proteome</keyword>
<feature type="domain" description="G" evidence="10">
    <location>
        <begin position="5"/>
        <end position="124"/>
    </location>
</feature>
<gene>
    <name evidence="8 12" type="primary">der</name>
    <name evidence="12" type="ORF">CAXC1_70028</name>
</gene>
<dbReference type="CDD" id="cd01894">
    <property type="entry name" value="EngA1"/>
    <property type="match status" value="1"/>
</dbReference>
<dbReference type="CDD" id="cd01895">
    <property type="entry name" value="EngA2"/>
    <property type="match status" value="1"/>
</dbReference>
<dbReference type="NCBIfam" id="TIGR03594">
    <property type="entry name" value="GTPase_EngA"/>
    <property type="match status" value="1"/>
</dbReference>
<reference evidence="12 13" key="1">
    <citation type="submission" date="2024-01" db="EMBL/GenBank/DDBJ databases">
        <authorList>
            <person name="Kunselman E."/>
        </authorList>
    </citation>
    <scope>NUCLEOTIDE SEQUENCE [LARGE SCALE GENOMIC DNA]</scope>
    <source>
        <strain evidence="12">2 abalone samples</strain>
    </source>
</reference>
<dbReference type="Proteomes" id="UP001314181">
    <property type="component" value="Unassembled WGS sequence"/>
</dbReference>
<evidence type="ECO:0000313" key="13">
    <source>
        <dbReference type="Proteomes" id="UP001314181"/>
    </source>
</evidence>
<evidence type="ECO:0000256" key="5">
    <source>
        <dbReference type="ARBA" id="ARBA00022741"/>
    </source>
</evidence>
<dbReference type="Gene3D" id="3.40.50.300">
    <property type="entry name" value="P-loop containing nucleotide triphosphate hydrolases"/>
    <property type="match status" value="2"/>
</dbReference>
<accession>A0ABM9N9B3</accession>
<feature type="binding site" evidence="8">
    <location>
        <begin position="300"/>
        <end position="303"/>
    </location>
    <ligand>
        <name>GTP</name>
        <dbReference type="ChEBI" id="CHEBI:37565"/>
        <label>2</label>
    </ligand>
</feature>
<dbReference type="Pfam" id="PF14714">
    <property type="entry name" value="KH_dom-like"/>
    <property type="match status" value="1"/>
</dbReference>
<comment type="similarity">
    <text evidence="1 8 9">Belongs to the TRAFAC class TrmE-Era-EngA-EngB-Septin-like GTPase superfamily. EngA (Der) GTPase family.</text>
</comment>
<dbReference type="InterPro" id="IPR005225">
    <property type="entry name" value="Small_GTP-bd"/>
</dbReference>
<feature type="binding site" evidence="8">
    <location>
        <begin position="10"/>
        <end position="17"/>
    </location>
    <ligand>
        <name>GTP</name>
        <dbReference type="ChEBI" id="CHEBI:37565"/>
        <label>1</label>
    </ligand>
</feature>
<keyword evidence="6 8" id="KW-0342">GTP-binding</keyword>
<comment type="subunit">
    <text evidence="8">Associates with the 50S ribosomal subunit.</text>
</comment>
<evidence type="ECO:0000256" key="6">
    <source>
        <dbReference type="ARBA" id="ARBA00023134"/>
    </source>
</evidence>
<feature type="domain" description="G" evidence="10">
    <location>
        <begin position="184"/>
        <end position="301"/>
    </location>
</feature>
<feature type="domain" description="GTPase Der C-terminal KH-domain-like" evidence="11">
    <location>
        <begin position="358"/>
        <end position="438"/>
    </location>
</feature>
<dbReference type="NCBIfam" id="TIGR00231">
    <property type="entry name" value="small_GTP"/>
    <property type="match status" value="2"/>
</dbReference>
<dbReference type="Pfam" id="PF01926">
    <property type="entry name" value="MMR_HSR1"/>
    <property type="match status" value="2"/>
</dbReference>
<dbReference type="PANTHER" id="PTHR43834:SF6">
    <property type="entry name" value="GTPASE DER"/>
    <property type="match status" value="1"/>
</dbReference>
<dbReference type="PANTHER" id="PTHR43834">
    <property type="entry name" value="GTPASE DER"/>
    <property type="match status" value="1"/>
</dbReference>
<feature type="binding site" evidence="8">
    <location>
        <begin position="58"/>
        <end position="62"/>
    </location>
    <ligand>
        <name>GTP</name>
        <dbReference type="ChEBI" id="CHEBI:37565"/>
        <label>1</label>
    </ligand>
</feature>
<dbReference type="Gene3D" id="3.30.300.20">
    <property type="match status" value="1"/>
</dbReference>
<sequence>MPNNTIAIVGRPNVGKSTLFNRLAIDTKSIVSNIPGVTRDYNIGHCTYNDSLYWCIIDTAGLDNTNKDKILNASNEKTIQAIKSTTAVLMVIDGKDGITSEDEYWSKWLRKNCVLQKIILVVNKCDHKKTLENADLVHTLGFKDCVFISAEHNIGIAELLEKIKEYAINIDTLDTDRHKNFIRLAIIGRPNAGKSTLINSIIGVNRMLTGSTPGLTRDSIEIEHTYNNRKIILFDTSGLRKKSKINEILDKLSAVNAINTINYAHVVIILIDATLGFEKQDLALIGLTIREGRGVVIAINKWDMVTHKQAYIKQAEHLCTKHIGGIKNIPIVTISAINNQIKNLLDKAITVFDSWNNRIITSKLNQWLAKTVQNHPPKISMRRVVNIKFITQITTRPPTFFISTNMPDNIDNSYKNYLINSLHKNFQFIGTPLRIKFK</sequence>
<feature type="binding site" evidence="8">
    <location>
        <begin position="123"/>
        <end position="126"/>
    </location>
    <ligand>
        <name>GTP</name>
        <dbReference type="ChEBI" id="CHEBI:37565"/>
        <label>1</label>
    </ligand>
</feature>
<evidence type="ECO:0000256" key="1">
    <source>
        <dbReference type="ARBA" id="ARBA00008279"/>
    </source>
</evidence>
<evidence type="ECO:0000256" key="2">
    <source>
        <dbReference type="ARBA" id="ARBA00020953"/>
    </source>
</evidence>
<evidence type="ECO:0000256" key="9">
    <source>
        <dbReference type="RuleBase" id="RU004481"/>
    </source>
</evidence>
<dbReference type="InterPro" id="IPR016484">
    <property type="entry name" value="GTPase_Der"/>
</dbReference>
<dbReference type="InterPro" id="IPR015946">
    <property type="entry name" value="KH_dom-like_a/b"/>
</dbReference>
<feature type="binding site" evidence="8">
    <location>
        <begin position="188"/>
        <end position="195"/>
    </location>
    <ligand>
        <name>GTP</name>
        <dbReference type="ChEBI" id="CHEBI:37565"/>
        <label>2</label>
    </ligand>
</feature>
<comment type="caution">
    <text evidence="12">The sequence shown here is derived from an EMBL/GenBank/DDBJ whole genome shotgun (WGS) entry which is preliminary data.</text>
</comment>
<keyword evidence="4 9" id="KW-0677">Repeat</keyword>
<dbReference type="PRINTS" id="PR00326">
    <property type="entry name" value="GTP1OBG"/>
</dbReference>